<gene>
    <name evidence="2" type="ORF">FUG_LOCUS122094</name>
    <name evidence="1" type="ORF">MDCFG202_LOCUS12263</name>
</gene>
<dbReference type="Proteomes" id="UP000746612">
    <property type="component" value="Unassembled WGS sequence"/>
</dbReference>
<reference evidence="1" key="2">
    <citation type="submission" date="2021-03" db="EMBL/GenBank/DDBJ databases">
        <authorList>
            <person name="Alouane T."/>
            <person name="Langin T."/>
            <person name="Bonhomme L."/>
        </authorList>
    </citation>
    <scope>NUCLEOTIDE SEQUENCE</scope>
    <source>
        <strain evidence="1">MDC_Fg202</strain>
    </source>
</reference>
<accession>A0A4E9D614</accession>
<organism evidence="2">
    <name type="scientific">Gibberella zeae</name>
    <name type="common">Wheat head blight fungus</name>
    <name type="synonym">Fusarium graminearum</name>
    <dbReference type="NCBI Taxonomy" id="5518"/>
    <lineage>
        <taxon>Eukaryota</taxon>
        <taxon>Fungi</taxon>
        <taxon>Dikarya</taxon>
        <taxon>Ascomycota</taxon>
        <taxon>Pezizomycotina</taxon>
        <taxon>Sordariomycetes</taxon>
        <taxon>Hypocreomycetidae</taxon>
        <taxon>Hypocreales</taxon>
        <taxon>Nectriaceae</taxon>
        <taxon>Fusarium</taxon>
    </lineage>
</organism>
<proteinExistence type="predicted"/>
<dbReference type="EMBL" id="CAJPIJ010000022">
    <property type="protein sequence ID" value="CAG1963558.1"/>
    <property type="molecule type" value="Genomic_DNA"/>
</dbReference>
<protein>
    <submittedName>
        <fullName evidence="2">Uncharacterized protein</fullName>
    </submittedName>
</protein>
<dbReference type="AlphaFoldDB" id="A0A4E9D614"/>
<dbReference type="PROSITE" id="PS51257">
    <property type="entry name" value="PROKAR_LIPOPROTEIN"/>
    <property type="match status" value="1"/>
</dbReference>
<evidence type="ECO:0000313" key="2">
    <source>
        <dbReference type="EMBL" id="VIO54371.1"/>
    </source>
</evidence>
<dbReference type="EMBL" id="CAAKMV010000099">
    <property type="protein sequence ID" value="VIO54371.1"/>
    <property type="molecule type" value="Genomic_DNA"/>
</dbReference>
<sequence>MELASSRSNFIRDLIECVDQSPASSSLVFALISCDQNNLTERFDRTGMKFLPVRSEERLKWTLKERKFRISDERQIDPIVFMVINSQLWFTGTWILVRGSRGWQAGLSTQVALSSPETEAVLTGDPEGNATSCIASTVAVGKAGKGHNPRLNPKAKPVAGLRENVDWPIGEVNGQQAR</sequence>
<name>A0A4E9D614_GIBZA</name>
<reference evidence="2" key="1">
    <citation type="submission" date="2019-04" db="EMBL/GenBank/DDBJ databases">
        <authorList>
            <person name="Melise S."/>
            <person name="Noan J."/>
            <person name="Okalmin O."/>
        </authorList>
    </citation>
    <scope>NUCLEOTIDE SEQUENCE</scope>
    <source>
        <strain evidence="2">FN9</strain>
    </source>
</reference>
<evidence type="ECO:0000313" key="1">
    <source>
        <dbReference type="EMBL" id="CAG1963558.1"/>
    </source>
</evidence>